<gene>
    <name evidence="4" type="ORF">CBF36_08945</name>
</gene>
<dbReference type="InterPro" id="IPR038765">
    <property type="entry name" value="Papain-like_cys_pep_sf"/>
</dbReference>
<keyword evidence="2" id="KW-0812">Transmembrane</keyword>
<dbReference type="Proteomes" id="UP000288490">
    <property type="component" value="Unassembled WGS sequence"/>
</dbReference>
<feature type="transmembrane region" description="Helical" evidence="2">
    <location>
        <begin position="135"/>
        <end position="164"/>
    </location>
</feature>
<evidence type="ECO:0000256" key="1">
    <source>
        <dbReference type="SAM" id="MobiDB-lite"/>
    </source>
</evidence>
<feature type="compositionally biased region" description="Low complexity" evidence="1">
    <location>
        <begin position="533"/>
        <end position="548"/>
    </location>
</feature>
<proteinExistence type="predicted"/>
<dbReference type="Pfam" id="PF01841">
    <property type="entry name" value="Transglut_core"/>
    <property type="match status" value="1"/>
</dbReference>
<evidence type="ECO:0000256" key="2">
    <source>
        <dbReference type="SAM" id="Phobius"/>
    </source>
</evidence>
<evidence type="ECO:0000313" key="5">
    <source>
        <dbReference type="Proteomes" id="UP000288490"/>
    </source>
</evidence>
<dbReference type="Gene3D" id="3.10.620.30">
    <property type="match status" value="1"/>
</dbReference>
<protein>
    <recommendedName>
        <fullName evidence="3">Transglutaminase-like domain-containing protein</fullName>
    </recommendedName>
</protein>
<dbReference type="AlphaFoldDB" id="A0A429ZEY4"/>
<reference evidence="4 5" key="1">
    <citation type="submission" date="2017-05" db="EMBL/GenBank/DDBJ databases">
        <title>Vagococcus spp. assemblies.</title>
        <authorList>
            <person name="Gulvik C.A."/>
        </authorList>
    </citation>
    <scope>NUCLEOTIDE SEQUENCE [LARGE SCALE GENOMIC DNA]</scope>
    <source>
        <strain evidence="4 5">SS1994</strain>
    </source>
</reference>
<evidence type="ECO:0000313" key="4">
    <source>
        <dbReference type="EMBL" id="RST92204.1"/>
    </source>
</evidence>
<sequence length="716" mass="81923">MIKRLKEKWLLSILTIISFSVALSQVALVFDVENTTTIWLFIGGLSIVAGAVPYFIIRLLFYVPVYLMCLYSLSFSGYVYSFTFFLTDWIRSLAGFATAQSTEHYSLVMMSIILLVSILIVEWQISSETITPQMLFFVGYLLLLNEFNDMSVTMPILVIVSIYLLERVIISSDKLLTPSFFISLALVGLVTGSSLYMQSTEIKNTLISASAPLRKELDKKGLYEYINAQKFRFMATSGFGEDDSVLGGPIKDDDSLVFDVRQATSRYWRVDSKMTYTGKGWENTDSGIPTYKEATSLTIEPEGYTGQYNTPEEVTLHFYNRNTYLPLSYGKIEIPENPGNVTFKYYDTTQRVNMNKVPDYQDISMIIATPNYDESQLKQADIVVPDEQYLQLPENFPQKIQDLTLEITKGKKTLYDKVNAVESYLKMSTEYHYSKSAARHTPENSDYVEYFLFESKVGYCDNFSTAMSVMLRSIGIPTRWAKGFSQGQIREKTQNETIYNIRNSDAHSWVEVYFEGSGWVPFEPTPSFAGTQNNETENNTTETSPSSSEKNKDNMQPSTSTSSTESLTVNTKQNKESIWRKISKFFEDNQRVMTWIMKVIIGLVAVVCLIVGIKYRYVISLWFVIHVLHWPFTKVYTLLLRQLETLLTRQDSVSLSQYSADVSSAMIEIGTTFSEFTKQYEKIVYGQEKDMRLDSLQINDVLRLSKQIVEEKRTPS</sequence>
<feature type="transmembrane region" description="Helical" evidence="2">
    <location>
        <begin position="36"/>
        <end position="56"/>
    </location>
</feature>
<name>A0A429ZEY4_9ENTE</name>
<dbReference type="SMART" id="SM00460">
    <property type="entry name" value="TGc"/>
    <property type="match status" value="1"/>
</dbReference>
<feature type="compositionally biased region" description="Low complexity" evidence="1">
    <location>
        <begin position="558"/>
        <end position="569"/>
    </location>
</feature>
<feature type="transmembrane region" description="Helical" evidence="2">
    <location>
        <begin position="9"/>
        <end position="30"/>
    </location>
</feature>
<dbReference type="SUPFAM" id="SSF54001">
    <property type="entry name" value="Cysteine proteinases"/>
    <property type="match status" value="1"/>
</dbReference>
<keyword evidence="5" id="KW-1185">Reference proteome</keyword>
<feature type="transmembrane region" description="Helical" evidence="2">
    <location>
        <begin position="105"/>
        <end position="123"/>
    </location>
</feature>
<dbReference type="RefSeq" id="WP_125958116.1">
    <property type="nucleotide sequence ID" value="NZ_JAQEJV010000015.1"/>
</dbReference>
<keyword evidence="2" id="KW-1133">Transmembrane helix</keyword>
<feature type="region of interest" description="Disordered" evidence="1">
    <location>
        <begin position="525"/>
        <end position="569"/>
    </location>
</feature>
<accession>A0A429ZEY4</accession>
<feature type="transmembrane region" description="Helical" evidence="2">
    <location>
        <begin position="63"/>
        <end position="85"/>
    </location>
</feature>
<dbReference type="PANTHER" id="PTHR42736">
    <property type="entry name" value="PROTEIN-GLUTAMINE GAMMA-GLUTAMYLTRANSFERASE"/>
    <property type="match status" value="1"/>
</dbReference>
<feature type="domain" description="Transglutaminase-like" evidence="3">
    <location>
        <begin position="452"/>
        <end position="526"/>
    </location>
</feature>
<keyword evidence="2" id="KW-0472">Membrane</keyword>
<organism evidence="4 5">
    <name type="scientific">Vagococcus bubulae</name>
    <dbReference type="NCBI Taxonomy" id="1977868"/>
    <lineage>
        <taxon>Bacteria</taxon>
        <taxon>Bacillati</taxon>
        <taxon>Bacillota</taxon>
        <taxon>Bacilli</taxon>
        <taxon>Lactobacillales</taxon>
        <taxon>Enterococcaceae</taxon>
        <taxon>Vagococcus</taxon>
    </lineage>
</organism>
<evidence type="ECO:0000259" key="3">
    <source>
        <dbReference type="SMART" id="SM00460"/>
    </source>
</evidence>
<feature type="transmembrane region" description="Helical" evidence="2">
    <location>
        <begin position="176"/>
        <end position="197"/>
    </location>
</feature>
<dbReference type="EMBL" id="NGJT01000017">
    <property type="protein sequence ID" value="RST92204.1"/>
    <property type="molecule type" value="Genomic_DNA"/>
</dbReference>
<comment type="caution">
    <text evidence="4">The sequence shown here is derived from an EMBL/GenBank/DDBJ whole genome shotgun (WGS) entry which is preliminary data.</text>
</comment>
<feature type="transmembrane region" description="Helical" evidence="2">
    <location>
        <begin position="592"/>
        <end position="613"/>
    </location>
</feature>
<dbReference type="PANTHER" id="PTHR42736:SF1">
    <property type="entry name" value="PROTEIN-GLUTAMINE GAMMA-GLUTAMYLTRANSFERASE"/>
    <property type="match status" value="1"/>
</dbReference>
<feature type="transmembrane region" description="Helical" evidence="2">
    <location>
        <begin position="619"/>
        <end position="640"/>
    </location>
</feature>
<dbReference type="InterPro" id="IPR052901">
    <property type="entry name" value="Bact_TGase-like"/>
</dbReference>
<dbReference type="InterPro" id="IPR002931">
    <property type="entry name" value="Transglutaminase-like"/>
</dbReference>
<dbReference type="OrthoDB" id="9804872at2"/>